<dbReference type="Pfam" id="PF03551">
    <property type="entry name" value="PadR"/>
    <property type="match status" value="1"/>
</dbReference>
<dbReference type="Gene3D" id="1.10.10.10">
    <property type="entry name" value="Winged helix-like DNA-binding domain superfamily/Winged helix DNA-binding domain"/>
    <property type="match status" value="1"/>
</dbReference>
<dbReference type="OrthoDB" id="9808017at2"/>
<dbReference type="SUPFAM" id="SSF46785">
    <property type="entry name" value="Winged helix' DNA-binding domain"/>
    <property type="match status" value="1"/>
</dbReference>
<evidence type="ECO:0000313" key="3">
    <source>
        <dbReference type="Proteomes" id="UP000214618"/>
    </source>
</evidence>
<evidence type="ECO:0000313" key="2">
    <source>
        <dbReference type="EMBL" id="ASS97184.1"/>
    </source>
</evidence>
<dbReference type="PANTHER" id="PTHR33169:SF14">
    <property type="entry name" value="TRANSCRIPTIONAL REGULATOR RV3488"/>
    <property type="match status" value="1"/>
</dbReference>
<reference evidence="2 3" key="1">
    <citation type="submission" date="2016-10" db="EMBL/GenBank/DDBJ databases">
        <title>The whole genome sequencing and assembly of Bacillus simplex DSM 1321 strain.</title>
        <authorList>
            <person name="Park M.-K."/>
            <person name="Lee Y.-J."/>
            <person name="Yi H."/>
            <person name="Bahn Y.-S."/>
            <person name="Kim J.F."/>
            <person name="Lee D.-W."/>
        </authorList>
    </citation>
    <scope>NUCLEOTIDE SEQUENCE [LARGE SCALE GENOMIC DNA]</scope>
    <source>
        <strain evidence="2 3">DSM 1321</strain>
    </source>
</reference>
<dbReference type="InterPro" id="IPR005149">
    <property type="entry name" value="Tscrpt_reg_PadR_N"/>
</dbReference>
<dbReference type="AlphaFoldDB" id="A0A223EPK5"/>
<name>A0A223EPK5_9BACI</name>
<dbReference type="EMBL" id="CP017704">
    <property type="protein sequence ID" value="ASS97184.1"/>
    <property type="molecule type" value="Genomic_DNA"/>
</dbReference>
<organism evidence="2 3">
    <name type="scientific">Peribacillus simplex NBRC 15720 = DSM 1321</name>
    <dbReference type="NCBI Taxonomy" id="1349754"/>
    <lineage>
        <taxon>Bacteria</taxon>
        <taxon>Bacillati</taxon>
        <taxon>Bacillota</taxon>
        <taxon>Bacilli</taxon>
        <taxon>Bacillales</taxon>
        <taxon>Bacillaceae</taxon>
        <taxon>Peribacillus</taxon>
    </lineage>
</organism>
<protein>
    <submittedName>
        <fullName evidence="2">PadR family transcriptional regulator</fullName>
    </submittedName>
</protein>
<evidence type="ECO:0000259" key="1">
    <source>
        <dbReference type="Pfam" id="PF03551"/>
    </source>
</evidence>
<dbReference type="Proteomes" id="UP000214618">
    <property type="component" value="Chromosome"/>
</dbReference>
<dbReference type="PANTHER" id="PTHR33169">
    <property type="entry name" value="PADR-FAMILY TRANSCRIPTIONAL REGULATOR"/>
    <property type="match status" value="1"/>
</dbReference>
<accession>A0A223EPK5</accession>
<feature type="domain" description="Transcription regulator PadR N-terminal" evidence="1">
    <location>
        <begin position="3"/>
        <end position="76"/>
    </location>
</feature>
<dbReference type="InterPro" id="IPR036388">
    <property type="entry name" value="WH-like_DNA-bd_sf"/>
</dbReference>
<gene>
    <name evidence="2" type="ORF">BS1321_00690</name>
</gene>
<dbReference type="InterPro" id="IPR036390">
    <property type="entry name" value="WH_DNA-bd_sf"/>
</dbReference>
<dbReference type="InterPro" id="IPR052509">
    <property type="entry name" value="Metal_resp_DNA-bind_regulator"/>
</dbReference>
<sequence>MVLLSLLAQKDMYGYEMIEQLKQLSDGYLHYKEGMLYPALKRLEEKEYLNSYWQDSIEGPKRKYYYATKVGIAQFQDQWEEWNAFQEVIRKVVSHTYEHTQK</sequence>
<proteinExistence type="predicted"/>